<dbReference type="GO" id="GO:0004170">
    <property type="term" value="F:dUTP diphosphatase activity"/>
    <property type="evidence" value="ECO:0007669"/>
    <property type="project" value="UniProtKB-UniRule"/>
</dbReference>
<evidence type="ECO:0000256" key="2">
    <source>
        <dbReference type="ARBA" id="ARBA00022801"/>
    </source>
</evidence>
<dbReference type="NCBIfam" id="NF001862">
    <property type="entry name" value="PRK00601.1"/>
    <property type="match status" value="1"/>
</dbReference>
<dbReference type="NCBIfam" id="TIGR00576">
    <property type="entry name" value="dut"/>
    <property type="match status" value="1"/>
</dbReference>
<dbReference type="InterPro" id="IPR033704">
    <property type="entry name" value="dUTPase_trimeric"/>
</dbReference>
<keyword evidence="5" id="KW-0479">Metal-binding</keyword>
<comment type="cofactor">
    <cofactor evidence="5">
        <name>Mg(2+)</name>
        <dbReference type="ChEBI" id="CHEBI:18420"/>
    </cofactor>
</comment>
<dbReference type="AlphaFoldDB" id="A0A150WLQ5"/>
<dbReference type="Gene3D" id="2.70.40.10">
    <property type="match status" value="1"/>
</dbReference>
<dbReference type="CDD" id="cd07557">
    <property type="entry name" value="trimeric_dUTPase"/>
    <property type="match status" value="1"/>
</dbReference>
<dbReference type="GO" id="GO:0046081">
    <property type="term" value="P:dUTP catabolic process"/>
    <property type="evidence" value="ECO:0007669"/>
    <property type="project" value="InterPro"/>
</dbReference>
<evidence type="ECO:0000313" key="8">
    <source>
        <dbReference type="Proteomes" id="UP000075320"/>
    </source>
</evidence>
<comment type="caution">
    <text evidence="7">The sequence shown here is derived from an EMBL/GenBank/DDBJ whole genome shotgun (WGS) entry which is preliminary data.</text>
</comment>
<proteinExistence type="inferred from homology"/>
<dbReference type="PANTHER" id="PTHR11241">
    <property type="entry name" value="DEOXYURIDINE 5'-TRIPHOSPHATE NUCLEOTIDOHYDROLASE"/>
    <property type="match status" value="1"/>
</dbReference>
<dbReference type="GO" id="GO:0006226">
    <property type="term" value="P:dUMP biosynthetic process"/>
    <property type="evidence" value="ECO:0007669"/>
    <property type="project" value="UniProtKB-UniRule"/>
</dbReference>
<evidence type="ECO:0000259" key="6">
    <source>
        <dbReference type="Pfam" id="PF00692"/>
    </source>
</evidence>
<evidence type="ECO:0000256" key="5">
    <source>
        <dbReference type="HAMAP-Rule" id="MF_00116"/>
    </source>
</evidence>
<feature type="binding site" evidence="5">
    <location>
        <begin position="68"/>
        <end position="70"/>
    </location>
    <ligand>
        <name>substrate</name>
    </ligand>
</feature>
<comment type="function">
    <text evidence="5">This enzyme is involved in nucleotide metabolism: it produces dUMP, the immediate precursor of thymidine nucleotides and it decreases the intracellular concentration of dUTP so that uracil cannot be incorporated into DNA.</text>
</comment>
<dbReference type="PANTHER" id="PTHR11241:SF0">
    <property type="entry name" value="DEOXYURIDINE 5'-TRIPHOSPHATE NUCLEOTIDOHYDROLASE"/>
    <property type="match status" value="1"/>
</dbReference>
<evidence type="ECO:0000256" key="4">
    <source>
        <dbReference type="ARBA" id="ARBA00047686"/>
    </source>
</evidence>
<comment type="pathway">
    <text evidence="5">Pyrimidine metabolism; dUMP biosynthesis; dUMP from dCTP (dUTP route): step 2/2.</text>
</comment>
<feature type="binding site" evidence="5">
    <location>
        <begin position="85"/>
        <end position="87"/>
    </location>
    <ligand>
        <name>substrate</name>
    </ligand>
</feature>
<evidence type="ECO:0000256" key="1">
    <source>
        <dbReference type="ARBA" id="ARBA00006581"/>
    </source>
</evidence>
<dbReference type="InterPro" id="IPR008181">
    <property type="entry name" value="dUTPase"/>
</dbReference>
<keyword evidence="8" id="KW-1185">Reference proteome</keyword>
<sequence>MQKVNVKIKKLENFNGELPQYQSVGASGFDVRAQLASPVVLNPGQRAMIPTGLSFEIPLGFEIQARPRSGFAAKNGITVLNTPGTIDADYRGEVKLIIINLGTEAVTINDQERCAQLVIAPVYQAQFEVVGDLSETVRGAGGFGSTGRA</sequence>
<organism evidence="7 8">
    <name type="scientific">Bdellovibrio bacteriovorus</name>
    <dbReference type="NCBI Taxonomy" id="959"/>
    <lineage>
        <taxon>Bacteria</taxon>
        <taxon>Pseudomonadati</taxon>
        <taxon>Bdellovibrionota</taxon>
        <taxon>Bdellovibrionia</taxon>
        <taxon>Bdellovibrionales</taxon>
        <taxon>Pseudobdellovibrionaceae</taxon>
        <taxon>Bdellovibrio</taxon>
    </lineage>
</organism>
<dbReference type="UniPathway" id="UPA00610">
    <property type="reaction ID" value="UER00666"/>
</dbReference>
<accession>A0A150WLQ5</accession>
<dbReference type="Pfam" id="PF00692">
    <property type="entry name" value="dUTPase"/>
    <property type="match status" value="1"/>
</dbReference>
<dbReference type="HAMAP" id="MF_00116">
    <property type="entry name" value="dUTPase_bact"/>
    <property type="match status" value="1"/>
</dbReference>
<dbReference type="InterPro" id="IPR036157">
    <property type="entry name" value="dUTPase-like_sf"/>
</dbReference>
<dbReference type="Proteomes" id="UP000075320">
    <property type="component" value="Unassembled WGS sequence"/>
</dbReference>
<comment type="similarity">
    <text evidence="1 5">Belongs to the dUTPase family.</text>
</comment>
<keyword evidence="2 5" id="KW-0378">Hydrolase</keyword>
<feature type="domain" description="dUTPase-like" evidence="6">
    <location>
        <begin position="16"/>
        <end position="147"/>
    </location>
</feature>
<name>A0A150WLQ5_BDEBC</name>
<keyword evidence="5" id="KW-0460">Magnesium</keyword>
<comment type="catalytic activity">
    <reaction evidence="4 5">
        <text>dUTP + H2O = dUMP + diphosphate + H(+)</text>
        <dbReference type="Rhea" id="RHEA:10248"/>
        <dbReference type="ChEBI" id="CHEBI:15377"/>
        <dbReference type="ChEBI" id="CHEBI:15378"/>
        <dbReference type="ChEBI" id="CHEBI:33019"/>
        <dbReference type="ChEBI" id="CHEBI:61555"/>
        <dbReference type="ChEBI" id="CHEBI:246422"/>
        <dbReference type="EC" id="3.6.1.23"/>
    </reaction>
</comment>
<gene>
    <name evidence="5" type="primary">dut</name>
    <name evidence="7" type="ORF">AZI86_11975</name>
</gene>
<feature type="binding site" evidence="5">
    <location>
        <position position="81"/>
    </location>
    <ligand>
        <name>substrate</name>
    </ligand>
</feature>
<dbReference type="InterPro" id="IPR029054">
    <property type="entry name" value="dUTPase-like"/>
</dbReference>
<dbReference type="GO" id="GO:0000287">
    <property type="term" value="F:magnesium ion binding"/>
    <property type="evidence" value="ECO:0007669"/>
    <property type="project" value="UniProtKB-UniRule"/>
</dbReference>
<reference evidence="7 8" key="1">
    <citation type="submission" date="2016-03" db="EMBL/GenBank/DDBJ databases">
        <authorList>
            <person name="Ploux O."/>
        </authorList>
    </citation>
    <scope>NUCLEOTIDE SEQUENCE [LARGE SCALE GENOMIC DNA]</scope>
    <source>
        <strain evidence="7 8">R0</strain>
    </source>
</reference>
<dbReference type="EC" id="3.6.1.23" evidence="5"/>
<dbReference type="RefSeq" id="WP_061835421.1">
    <property type="nucleotide sequence ID" value="NZ_LUKE01000002.1"/>
</dbReference>
<dbReference type="SUPFAM" id="SSF51283">
    <property type="entry name" value="dUTPase-like"/>
    <property type="match status" value="1"/>
</dbReference>
<protein>
    <recommendedName>
        <fullName evidence="5">Deoxyuridine 5'-triphosphate nucleotidohydrolase</fullName>
        <shortName evidence="5">dUTPase</shortName>
        <ecNumber evidence="5">3.6.1.23</ecNumber>
    </recommendedName>
    <alternativeName>
        <fullName evidence="5">dUTP pyrophosphatase</fullName>
    </alternativeName>
</protein>
<keyword evidence="3 5" id="KW-0546">Nucleotide metabolism</keyword>
<comment type="caution">
    <text evidence="5">Lacks conserved residue(s) required for the propagation of feature annotation.</text>
</comment>
<dbReference type="OrthoDB" id="5293300at2"/>
<dbReference type="EMBL" id="LUKE01000002">
    <property type="protein sequence ID" value="KYG64910.1"/>
    <property type="molecule type" value="Genomic_DNA"/>
</dbReference>
<evidence type="ECO:0000256" key="3">
    <source>
        <dbReference type="ARBA" id="ARBA00023080"/>
    </source>
</evidence>
<evidence type="ECO:0000313" key="7">
    <source>
        <dbReference type="EMBL" id="KYG64910.1"/>
    </source>
</evidence>